<dbReference type="EMBL" id="QDKL01000001">
    <property type="protein sequence ID" value="RZF22332.1"/>
    <property type="molecule type" value="Genomic_DNA"/>
</dbReference>
<dbReference type="PANTHER" id="PTHR43861">
    <property type="entry name" value="TRANS-ACONITATE 2-METHYLTRANSFERASE-RELATED"/>
    <property type="match status" value="1"/>
</dbReference>
<dbReference type="NCBIfam" id="TIGR00740">
    <property type="entry name" value="carboxy-S-adenosyl-L-methionine synthase CmoA"/>
    <property type="match status" value="1"/>
</dbReference>
<proteinExistence type="inferred from homology"/>
<dbReference type="PIRSF" id="PIRSF006325">
    <property type="entry name" value="MeTrfase_bac"/>
    <property type="match status" value="1"/>
</dbReference>
<keyword evidence="6" id="KW-1185">Reference proteome</keyword>
<dbReference type="InterPro" id="IPR029063">
    <property type="entry name" value="SAM-dependent_MTases_sf"/>
</dbReference>
<feature type="binding site" evidence="3">
    <location>
        <position position="207"/>
    </location>
    <ligand>
        <name>S-adenosyl-L-methionine</name>
        <dbReference type="ChEBI" id="CHEBI:59789"/>
    </ligand>
</feature>
<comment type="function">
    <text evidence="3">Catalyzes the conversion of S-adenosyl-L-methionine (SAM) to carboxy-S-adenosyl-L-methionine (Cx-SAM).</text>
</comment>
<evidence type="ECO:0000256" key="3">
    <source>
        <dbReference type="HAMAP-Rule" id="MF_01589"/>
    </source>
</evidence>
<comment type="caution">
    <text evidence="5">The sequence shown here is derived from an EMBL/GenBank/DDBJ whole genome shotgun (WGS) entry which is preliminary data.</text>
</comment>
<dbReference type="Gene3D" id="3.40.50.150">
    <property type="entry name" value="Vaccinia Virus protein VP39"/>
    <property type="match status" value="1"/>
</dbReference>
<evidence type="ECO:0000256" key="2">
    <source>
        <dbReference type="ARBA" id="ARBA00022691"/>
    </source>
</evidence>
<keyword evidence="2 3" id="KW-0949">S-adenosyl-L-methionine</keyword>
<dbReference type="InterPro" id="IPR005271">
    <property type="entry name" value="CmoA"/>
</dbReference>
<dbReference type="Pfam" id="PF08242">
    <property type="entry name" value="Methyltransf_12"/>
    <property type="match status" value="1"/>
</dbReference>
<dbReference type="SUPFAM" id="SSF53335">
    <property type="entry name" value="S-adenosyl-L-methionine-dependent methyltransferases"/>
    <property type="match status" value="1"/>
</dbReference>
<dbReference type="CDD" id="cd02440">
    <property type="entry name" value="AdoMet_MTases"/>
    <property type="match status" value="1"/>
</dbReference>
<protein>
    <recommendedName>
        <fullName evidence="3">Carboxy-S-adenosyl-L-methionine synthase</fullName>
        <shortName evidence="3">Cx-SAM synthase</shortName>
        <ecNumber evidence="3">2.1.3.-</ecNumber>
    </recommendedName>
</protein>
<reference evidence="6" key="1">
    <citation type="journal article" date="2019" name="Int. J. Syst. Evol. Microbiol.">
        <title>Halobacteriovorax valvorus sp. nov., a novel prokaryotic predator isolated from coastal seawater of China.</title>
        <authorList>
            <person name="Chen M.-X."/>
        </authorList>
    </citation>
    <scope>NUCLEOTIDE SEQUENCE [LARGE SCALE GENOMIC DNA]</scope>
    <source>
        <strain evidence="6">BL9</strain>
    </source>
</reference>
<evidence type="ECO:0000259" key="4">
    <source>
        <dbReference type="Pfam" id="PF08242"/>
    </source>
</evidence>
<dbReference type="RefSeq" id="WP_114705277.1">
    <property type="nucleotide sequence ID" value="NZ_QDKL01000001.1"/>
</dbReference>
<evidence type="ECO:0000256" key="1">
    <source>
        <dbReference type="ARBA" id="ARBA00022679"/>
    </source>
</evidence>
<dbReference type="EC" id="2.1.3.-" evidence="3"/>
<dbReference type="PANTHER" id="PTHR43861:SF2">
    <property type="entry name" value="CARBOXY-S-ADENOSYL-L-METHIONINE SYNTHASE"/>
    <property type="match status" value="1"/>
</dbReference>
<gene>
    <name evidence="3 5" type="primary">cmoA</name>
    <name evidence="5" type="ORF">DAY19_00770</name>
</gene>
<accession>A0ABY0II92</accession>
<evidence type="ECO:0000313" key="5">
    <source>
        <dbReference type="EMBL" id="RZF22332.1"/>
    </source>
</evidence>
<dbReference type="InterPro" id="IPR013217">
    <property type="entry name" value="Methyltransf_12"/>
</dbReference>
<comment type="similarity">
    <text evidence="3">Belongs to the class I-like SAM-binding methyltransferase superfamily. Cx-SAM synthase family.</text>
</comment>
<sequence length="250" mass="29225">MTNKFMNNGEDKVFANKIEKISDFEFNQNVASVFDDMVSRSIPNYHEIHKIIIDLTRRFYKSGKVFDLGCSTGTTMLLMADHFRQNDRPLPEFIGVDTSKPMLEKASQKLNAHGLQNNVELKEESITETKIEDAGMVIMNYTLQFLPMEERLEVIKNIYNGLNENGCFILAEKIICQDEQIDNLLIDLYYDFKRRNGYSEMEISQKREALENVLKPLTPQQQMKMLNDAGFEKSEMIFRWYNFSCYLCIK</sequence>
<feature type="domain" description="Methyltransferase type 12" evidence="4">
    <location>
        <begin position="67"/>
        <end position="168"/>
    </location>
</feature>
<evidence type="ECO:0000313" key="6">
    <source>
        <dbReference type="Proteomes" id="UP000443582"/>
    </source>
</evidence>
<comment type="caution">
    <text evidence="3">Lacks conserved residue(s) required for the propagation of feature annotation.</text>
</comment>
<organism evidence="5 6">
    <name type="scientific">Halobacteriovorax vibrionivorans</name>
    <dbReference type="NCBI Taxonomy" id="2152716"/>
    <lineage>
        <taxon>Bacteria</taxon>
        <taxon>Pseudomonadati</taxon>
        <taxon>Bdellovibrionota</taxon>
        <taxon>Bacteriovoracia</taxon>
        <taxon>Bacteriovoracales</taxon>
        <taxon>Halobacteriovoraceae</taxon>
        <taxon>Halobacteriovorax</taxon>
    </lineage>
</organism>
<feature type="binding site" evidence="3">
    <location>
        <position position="140"/>
    </location>
    <ligand>
        <name>S-adenosyl-L-methionine</name>
        <dbReference type="ChEBI" id="CHEBI:59789"/>
    </ligand>
</feature>
<dbReference type="HAMAP" id="MF_01589">
    <property type="entry name" value="Cx_SAM_synthase"/>
    <property type="match status" value="1"/>
</dbReference>
<feature type="binding site" evidence="3">
    <location>
        <position position="45"/>
    </location>
    <ligand>
        <name>S-adenosyl-L-methionine</name>
        <dbReference type="ChEBI" id="CHEBI:59789"/>
    </ligand>
</feature>
<dbReference type="Proteomes" id="UP000443582">
    <property type="component" value="Unassembled WGS sequence"/>
</dbReference>
<keyword evidence="1 3" id="KW-0808">Transferase</keyword>
<name>A0ABY0II92_9BACT</name>
<comment type="catalytic activity">
    <reaction evidence="3">
        <text>prephenate + S-adenosyl-L-methionine = carboxy-S-adenosyl-L-methionine + 3-phenylpyruvate + H2O</text>
        <dbReference type="Rhea" id="RHEA:51692"/>
        <dbReference type="ChEBI" id="CHEBI:15377"/>
        <dbReference type="ChEBI" id="CHEBI:18005"/>
        <dbReference type="ChEBI" id="CHEBI:29934"/>
        <dbReference type="ChEBI" id="CHEBI:59789"/>
        <dbReference type="ChEBI" id="CHEBI:134278"/>
    </reaction>
</comment>
<feature type="binding site" evidence="3">
    <location>
        <begin position="69"/>
        <end position="71"/>
    </location>
    <ligand>
        <name>S-adenosyl-L-methionine</name>
        <dbReference type="ChEBI" id="CHEBI:59789"/>
    </ligand>
</feature>